<organism evidence="1 2">
    <name type="scientific">Paenibacillus agricola</name>
    <dbReference type="NCBI Taxonomy" id="2716264"/>
    <lineage>
        <taxon>Bacteria</taxon>
        <taxon>Bacillati</taxon>
        <taxon>Bacillota</taxon>
        <taxon>Bacilli</taxon>
        <taxon>Bacillales</taxon>
        <taxon>Paenibacillaceae</taxon>
        <taxon>Paenibacillus</taxon>
    </lineage>
</organism>
<gene>
    <name evidence="1" type="ORF">G9U52_19080</name>
</gene>
<name>A0ABX0J971_9BACL</name>
<dbReference type="Proteomes" id="UP001165962">
    <property type="component" value="Unassembled WGS sequence"/>
</dbReference>
<keyword evidence="2" id="KW-1185">Reference proteome</keyword>
<proteinExistence type="predicted"/>
<reference evidence="1" key="1">
    <citation type="submission" date="2020-03" db="EMBL/GenBank/DDBJ databases">
        <title>Draft sequencing of Paenibacilllus sp. S3N08.</title>
        <authorList>
            <person name="Kim D.-U."/>
        </authorList>
    </citation>
    <scope>NUCLEOTIDE SEQUENCE</scope>
    <source>
        <strain evidence="1">S3N08</strain>
    </source>
</reference>
<dbReference type="RefSeq" id="WP_166152219.1">
    <property type="nucleotide sequence ID" value="NZ_JAAOIW010000006.1"/>
</dbReference>
<evidence type="ECO:0000313" key="2">
    <source>
        <dbReference type="Proteomes" id="UP001165962"/>
    </source>
</evidence>
<evidence type="ECO:0000313" key="1">
    <source>
        <dbReference type="EMBL" id="NHN31945.1"/>
    </source>
</evidence>
<dbReference type="Gene3D" id="3.20.20.80">
    <property type="entry name" value="Glycosidases"/>
    <property type="match status" value="1"/>
</dbReference>
<comment type="caution">
    <text evidence="1">The sequence shown here is derived from an EMBL/GenBank/DDBJ whole genome shotgun (WGS) entry which is preliminary data.</text>
</comment>
<sequence>MKALNIIYTGLIGRYALTIILLLAVIPSACEATPRAERMKATWLWDTSLIVTAESRNSILQFAKEQSIDRIYLQVNPDEALDSYRSFIKEARAGGVQIHALDGAPSWVMPDNRSYIVNMVKWVKDYNLNVLEEERFSGIQADIEPYILPEWQTDQATLVKNWTEALTLFVDEVKQDATLSASTNSTALTASAALPFWLNQIAVPGDSHVRLNEKLMGLLDEVTLMSYRDQAQALADVTADDLALGDRLGKKIFVGVETNPSSEGAFISFYEEGSEVMHQQLAIIDRLLESHPSYSGIAIHDYVGWKSLKP</sequence>
<protein>
    <submittedName>
        <fullName evidence="1">Uncharacterized protein</fullName>
    </submittedName>
</protein>
<dbReference type="EMBL" id="JAAOIW010000006">
    <property type="protein sequence ID" value="NHN31945.1"/>
    <property type="molecule type" value="Genomic_DNA"/>
</dbReference>
<accession>A0ABX0J971</accession>